<evidence type="ECO:0000313" key="1">
    <source>
        <dbReference type="EMBL" id="GAA0735528.1"/>
    </source>
</evidence>
<name>A0ABN1JC22_9CLOT</name>
<organism evidence="1 2">
    <name type="scientific">Clostridium oceanicum</name>
    <dbReference type="NCBI Taxonomy" id="1543"/>
    <lineage>
        <taxon>Bacteria</taxon>
        <taxon>Bacillati</taxon>
        <taxon>Bacillota</taxon>
        <taxon>Clostridia</taxon>
        <taxon>Eubacteriales</taxon>
        <taxon>Clostridiaceae</taxon>
        <taxon>Clostridium</taxon>
    </lineage>
</organism>
<evidence type="ECO:0000313" key="2">
    <source>
        <dbReference type="Proteomes" id="UP001501510"/>
    </source>
</evidence>
<protein>
    <submittedName>
        <fullName evidence="1">Uncharacterized protein</fullName>
    </submittedName>
</protein>
<comment type="caution">
    <text evidence="1">The sequence shown here is derived from an EMBL/GenBank/DDBJ whole genome shotgun (WGS) entry which is preliminary data.</text>
</comment>
<dbReference type="RefSeq" id="WP_343759349.1">
    <property type="nucleotide sequence ID" value="NZ_BAAACG010000006.1"/>
</dbReference>
<dbReference type="Proteomes" id="UP001501510">
    <property type="component" value="Unassembled WGS sequence"/>
</dbReference>
<reference evidence="1 2" key="1">
    <citation type="journal article" date="2019" name="Int. J. Syst. Evol. Microbiol.">
        <title>The Global Catalogue of Microorganisms (GCM) 10K type strain sequencing project: providing services to taxonomists for standard genome sequencing and annotation.</title>
        <authorList>
            <consortium name="The Broad Institute Genomics Platform"/>
            <consortium name="The Broad Institute Genome Sequencing Center for Infectious Disease"/>
            <person name="Wu L."/>
            <person name="Ma J."/>
        </authorList>
    </citation>
    <scope>NUCLEOTIDE SEQUENCE [LARGE SCALE GENOMIC DNA]</scope>
    <source>
        <strain evidence="1 2">JCM 1407</strain>
    </source>
</reference>
<accession>A0ABN1JC22</accession>
<keyword evidence="2" id="KW-1185">Reference proteome</keyword>
<dbReference type="EMBL" id="BAAACG010000006">
    <property type="protein sequence ID" value="GAA0735528.1"/>
    <property type="molecule type" value="Genomic_DNA"/>
</dbReference>
<sequence length="55" mass="6321">MAKILGVKVEYPEGVDPKEGERELQEKAMEILADYLVEELPPKAIDEMIYRLENS</sequence>
<proteinExistence type="predicted"/>
<gene>
    <name evidence="1" type="ORF">GCM10008906_09350</name>
</gene>